<feature type="domain" description="Ubiquitin 3 binding protein But2 C-terminal" evidence="2">
    <location>
        <begin position="136"/>
        <end position="255"/>
    </location>
</feature>
<dbReference type="AlphaFoldDB" id="A0A0C9WF72"/>
<dbReference type="Pfam" id="PF09792">
    <property type="entry name" value="But2"/>
    <property type="match status" value="1"/>
</dbReference>
<dbReference type="EMBL" id="KN839848">
    <property type="protein sequence ID" value="KIJ63972.1"/>
    <property type="molecule type" value="Genomic_DNA"/>
</dbReference>
<sequence>MPSMYEPIPSDVELVEPHNTVDKGSHLPKWHAYEALFSFALVILLVACTLLNFTALYGEYPPSSEESRTATHRPSTYMGLANIETSAVEGTVQNFSNFPFLLTQISPTSPKLVWPDDTTKGMTIIGTVSPDHRRFAISPNVSSVAQFRAVDFGYENCTLEFAMIAPGSDSMAESTRSQTSSLVDIWRLHTDQKLDVKTLSWDMRPPRSHRIGTVELEWGHVAILDKSFLCPWGTYQTFEISCAEGSNCDLDFWQDPKVPQLGLVLKQMSSLAT</sequence>
<evidence type="ECO:0000256" key="1">
    <source>
        <dbReference type="SAM" id="Phobius"/>
    </source>
</evidence>
<keyword evidence="4" id="KW-1185">Reference proteome</keyword>
<keyword evidence="1" id="KW-0812">Transmembrane</keyword>
<dbReference type="InterPro" id="IPR018620">
    <property type="entry name" value="Ubiquitin3-bd_protein_But2_C"/>
</dbReference>
<protein>
    <recommendedName>
        <fullName evidence="2">Ubiquitin 3 binding protein But2 C-terminal domain-containing protein</fullName>
    </recommendedName>
</protein>
<dbReference type="HOGENOM" id="CLU_055652_0_1_1"/>
<dbReference type="OrthoDB" id="61113at2759"/>
<feature type="transmembrane region" description="Helical" evidence="1">
    <location>
        <begin position="35"/>
        <end position="58"/>
    </location>
</feature>
<gene>
    <name evidence="3" type="ORF">HYDPIDRAFT_133255</name>
</gene>
<evidence type="ECO:0000259" key="2">
    <source>
        <dbReference type="Pfam" id="PF09792"/>
    </source>
</evidence>
<evidence type="ECO:0000313" key="4">
    <source>
        <dbReference type="Proteomes" id="UP000053820"/>
    </source>
</evidence>
<organism evidence="3 4">
    <name type="scientific">Hydnomerulius pinastri MD-312</name>
    <dbReference type="NCBI Taxonomy" id="994086"/>
    <lineage>
        <taxon>Eukaryota</taxon>
        <taxon>Fungi</taxon>
        <taxon>Dikarya</taxon>
        <taxon>Basidiomycota</taxon>
        <taxon>Agaricomycotina</taxon>
        <taxon>Agaricomycetes</taxon>
        <taxon>Agaricomycetidae</taxon>
        <taxon>Boletales</taxon>
        <taxon>Boletales incertae sedis</taxon>
        <taxon>Leucogyrophana</taxon>
    </lineage>
</organism>
<reference evidence="3 4" key="1">
    <citation type="submission" date="2014-04" db="EMBL/GenBank/DDBJ databases">
        <title>Evolutionary Origins and Diversification of the Mycorrhizal Mutualists.</title>
        <authorList>
            <consortium name="DOE Joint Genome Institute"/>
            <consortium name="Mycorrhizal Genomics Consortium"/>
            <person name="Kohler A."/>
            <person name="Kuo A."/>
            <person name="Nagy L.G."/>
            <person name="Floudas D."/>
            <person name="Copeland A."/>
            <person name="Barry K.W."/>
            <person name="Cichocki N."/>
            <person name="Veneault-Fourrey C."/>
            <person name="LaButti K."/>
            <person name="Lindquist E.A."/>
            <person name="Lipzen A."/>
            <person name="Lundell T."/>
            <person name="Morin E."/>
            <person name="Murat C."/>
            <person name="Riley R."/>
            <person name="Ohm R."/>
            <person name="Sun H."/>
            <person name="Tunlid A."/>
            <person name="Henrissat B."/>
            <person name="Grigoriev I.V."/>
            <person name="Hibbett D.S."/>
            <person name="Martin F."/>
        </authorList>
    </citation>
    <scope>NUCLEOTIDE SEQUENCE [LARGE SCALE GENOMIC DNA]</scope>
    <source>
        <strain evidence="3 4">MD-312</strain>
    </source>
</reference>
<dbReference type="Proteomes" id="UP000053820">
    <property type="component" value="Unassembled WGS sequence"/>
</dbReference>
<accession>A0A0C9WF72</accession>
<name>A0A0C9WF72_9AGAM</name>
<keyword evidence="1" id="KW-1133">Transmembrane helix</keyword>
<evidence type="ECO:0000313" key="3">
    <source>
        <dbReference type="EMBL" id="KIJ63972.1"/>
    </source>
</evidence>
<keyword evidence="1" id="KW-0472">Membrane</keyword>
<proteinExistence type="predicted"/>